<keyword evidence="2" id="KW-0472">Membrane</keyword>
<dbReference type="Proteomes" id="UP000645555">
    <property type="component" value="Unassembled WGS sequence"/>
</dbReference>
<sequence length="108" mass="11703">MVTAVAEVKQLLGAGVIGICVLALLAMATSIGAAQGNRDADRQAEAERAEHNERRDAELQRQHRVWARVYAPPFPVTDPSCHVPAEAAPLTTVQPRRARHRKGQTACT</sequence>
<evidence type="ECO:0000313" key="3">
    <source>
        <dbReference type="EMBL" id="GGY00154.1"/>
    </source>
</evidence>
<proteinExistence type="predicted"/>
<evidence type="ECO:0000256" key="2">
    <source>
        <dbReference type="SAM" id="Phobius"/>
    </source>
</evidence>
<reference evidence="3" key="1">
    <citation type="journal article" date="2014" name="Int. J. Syst. Evol. Microbiol.">
        <title>Complete genome sequence of Corynebacterium casei LMG S-19264T (=DSM 44701T), isolated from a smear-ripened cheese.</title>
        <authorList>
            <consortium name="US DOE Joint Genome Institute (JGI-PGF)"/>
            <person name="Walter F."/>
            <person name="Albersmeier A."/>
            <person name="Kalinowski J."/>
            <person name="Ruckert C."/>
        </authorList>
    </citation>
    <scope>NUCLEOTIDE SEQUENCE</scope>
    <source>
        <strain evidence="3">JCM 4956</strain>
    </source>
</reference>
<feature type="compositionally biased region" description="Basic residues" evidence="1">
    <location>
        <begin position="96"/>
        <end position="108"/>
    </location>
</feature>
<evidence type="ECO:0000256" key="1">
    <source>
        <dbReference type="SAM" id="MobiDB-lite"/>
    </source>
</evidence>
<feature type="transmembrane region" description="Helical" evidence="2">
    <location>
        <begin position="12"/>
        <end position="34"/>
    </location>
</feature>
<feature type="compositionally biased region" description="Basic and acidic residues" evidence="1">
    <location>
        <begin position="38"/>
        <end position="59"/>
    </location>
</feature>
<keyword evidence="2" id="KW-1133">Transmembrane helix</keyword>
<protein>
    <submittedName>
        <fullName evidence="3">Uncharacterized protein</fullName>
    </submittedName>
</protein>
<keyword evidence="2" id="KW-0812">Transmembrane</keyword>
<keyword evidence="4" id="KW-1185">Reference proteome</keyword>
<name>A0A918NWM3_9ACTN</name>
<organism evidence="3 4">
    <name type="scientific">Streptomyces fructofermentans</name>
    <dbReference type="NCBI Taxonomy" id="152141"/>
    <lineage>
        <taxon>Bacteria</taxon>
        <taxon>Bacillati</taxon>
        <taxon>Actinomycetota</taxon>
        <taxon>Actinomycetes</taxon>
        <taxon>Kitasatosporales</taxon>
        <taxon>Streptomycetaceae</taxon>
        <taxon>Streptomyces</taxon>
    </lineage>
</organism>
<evidence type="ECO:0000313" key="4">
    <source>
        <dbReference type="Proteomes" id="UP000645555"/>
    </source>
</evidence>
<reference evidence="3" key="2">
    <citation type="submission" date="2020-09" db="EMBL/GenBank/DDBJ databases">
        <authorList>
            <person name="Sun Q."/>
            <person name="Ohkuma M."/>
        </authorList>
    </citation>
    <scope>NUCLEOTIDE SEQUENCE</scope>
    <source>
        <strain evidence="3">JCM 4956</strain>
    </source>
</reference>
<comment type="caution">
    <text evidence="3">The sequence shown here is derived from an EMBL/GenBank/DDBJ whole genome shotgun (WGS) entry which is preliminary data.</text>
</comment>
<accession>A0A918NWM3</accession>
<gene>
    <name evidence="3" type="ORF">GCM10010515_77620</name>
</gene>
<feature type="region of interest" description="Disordered" evidence="1">
    <location>
        <begin position="34"/>
        <end position="59"/>
    </location>
</feature>
<feature type="region of interest" description="Disordered" evidence="1">
    <location>
        <begin position="87"/>
        <end position="108"/>
    </location>
</feature>
<dbReference type="AlphaFoldDB" id="A0A918NWM3"/>
<dbReference type="EMBL" id="BMWD01000069">
    <property type="protein sequence ID" value="GGY00154.1"/>
    <property type="molecule type" value="Genomic_DNA"/>
</dbReference>